<evidence type="ECO:0000256" key="1">
    <source>
        <dbReference type="ARBA" id="ARBA00022729"/>
    </source>
</evidence>
<name>A0ABU3KP16_9BURK</name>
<keyword evidence="5" id="KW-1185">Reference proteome</keyword>
<comment type="caution">
    <text evidence="4">The sequence shown here is derived from an EMBL/GenBank/DDBJ whole genome shotgun (WGS) entry which is preliminary data.</text>
</comment>
<dbReference type="PANTHER" id="PTHR35936:SF25">
    <property type="entry name" value="ABC TRANSPORTER SUBSTRATE-BINDING PROTEIN"/>
    <property type="match status" value="1"/>
</dbReference>
<proteinExistence type="predicted"/>
<protein>
    <submittedName>
        <fullName evidence="4">ABC transporter substrate-binding protein</fullName>
    </submittedName>
</protein>
<evidence type="ECO:0000259" key="3">
    <source>
        <dbReference type="SMART" id="SM00062"/>
    </source>
</evidence>
<evidence type="ECO:0000256" key="2">
    <source>
        <dbReference type="SAM" id="SignalP"/>
    </source>
</evidence>
<dbReference type="RefSeq" id="WP_313875200.1">
    <property type="nucleotide sequence ID" value="NZ_JAVBIK010000001.1"/>
</dbReference>
<sequence length="260" mass="29398">MKRWFAFMVRLCMLALSLAGSAHATAPVIPVFSGDGSPPKMFVHEGEQRGVLIDILNYVDKQMTQHRFELSLYPWARAYMASASGQGGLLGISWTWRRDEVFDYSEPLFYDEVVIVVRKGHEFNYQSLSDLQGKTLGTVRGASFGSAFDRAHQDGVFSIEGDNGARNRLSKLAAGRIDCALFNVGKAGFQETLRLHKIPKSQWKNFVVLPVPLRRDPNYLAFPKTMQMGEWLRGFNEVIRQGYARGDIQKIIERNLFASQ</sequence>
<dbReference type="PANTHER" id="PTHR35936">
    <property type="entry name" value="MEMBRANE-BOUND LYTIC MUREIN TRANSGLYCOSYLASE F"/>
    <property type="match status" value="1"/>
</dbReference>
<dbReference type="Gene3D" id="3.40.190.10">
    <property type="entry name" value="Periplasmic binding protein-like II"/>
    <property type="match status" value="2"/>
</dbReference>
<feature type="signal peptide" evidence="2">
    <location>
        <begin position="1"/>
        <end position="24"/>
    </location>
</feature>
<dbReference type="EMBL" id="JAVBIK010000001">
    <property type="protein sequence ID" value="MDT7519525.1"/>
    <property type="molecule type" value="Genomic_DNA"/>
</dbReference>
<organism evidence="4 5">
    <name type="scientific">Rhodoferax potami</name>
    <dbReference type="NCBI Taxonomy" id="3068338"/>
    <lineage>
        <taxon>Bacteria</taxon>
        <taxon>Pseudomonadati</taxon>
        <taxon>Pseudomonadota</taxon>
        <taxon>Betaproteobacteria</taxon>
        <taxon>Burkholderiales</taxon>
        <taxon>Comamonadaceae</taxon>
        <taxon>Rhodoferax</taxon>
    </lineage>
</organism>
<dbReference type="SMART" id="SM00062">
    <property type="entry name" value="PBPb"/>
    <property type="match status" value="1"/>
</dbReference>
<dbReference type="Pfam" id="PF00497">
    <property type="entry name" value="SBP_bac_3"/>
    <property type="match status" value="1"/>
</dbReference>
<feature type="chain" id="PRO_5046118188" evidence="2">
    <location>
        <begin position="25"/>
        <end position="260"/>
    </location>
</feature>
<feature type="domain" description="Solute-binding protein family 3/N-terminal" evidence="3">
    <location>
        <begin position="28"/>
        <end position="259"/>
    </location>
</feature>
<dbReference type="InterPro" id="IPR001638">
    <property type="entry name" value="Solute-binding_3/MltF_N"/>
</dbReference>
<keyword evidence="1 2" id="KW-0732">Signal</keyword>
<accession>A0ABU3KP16</accession>
<evidence type="ECO:0000313" key="5">
    <source>
        <dbReference type="Proteomes" id="UP001321700"/>
    </source>
</evidence>
<dbReference type="Proteomes" id="UP001321700">
    <property type="component" value="Unassembled WGS sequence"/>
</dbReference>
<evidence type="ECO:0000313" key="4">
    <source>
        <dbReference type="EMBL" id="MDT7519525.1"/>
    </source>
</evidence>
<reference evidence="4 5" key="1">
    <citation type="submission" date="2023-08" db="EMBL/GenBank/DDBJ databases">
        <title>Rhodoferax potami sp. nov. and Rhodoferax mekongensis sp. nov., isolated from the Mekong River in Thailand.</title>
        <authorList>
            <person name="Kitikhun S."/>
            <person name="Charoenyingcharoen P."/>
            <person name="Siriarchawattana P."/>
            <person name="Likhitrattanapisal S."/>
            <person name="Nilsakha T."/>
            <person name="Chanpet A."/>
            <person name="Rattanawaree P."/>
            <person name="Ingsriswang S."/>
        </authorList>
    </citation>
    <scope>NUCLEOTIDE SEQUENCE [LARGE SCALE GENOMIC DNA]</scope>
    <source>
        <strain evidence="4 5">TBRC 17660</strain>
    </source>
</reference>
<dbReference type="SUPFAM" id="SSF53850">
    <property type="entry name" value="Periplasmic binding protein-like II"/>
    <property type="match status" value="1"/>
</dbReference>
<gene>
    <name evidence="4" type="ORF">RAE19_12530</name>
</gene>